<dbReference type="PROSITE" id="PS50279">
    <property type="entry name" value="BPTI_KUNITZ_2"/>
    <property type="match status" value="1"/>
</dbReference>
<name>A0ABR1BP48_NECAM</name>
<keyword evidence="1" id="KW-0732">Signal</keyword>
<dbReference type="PANTHER" id="PTHR47248">
    <property type="entry name" value="PROTEIN CBG06772"/>
    <property type="match status" value="1"/>
</dbReference>
<dbReference type="InterPro" id="IPR006150">
    <property type="entry name" value="Cys_repeat_1"/>
</dbReference>
<organism evidence="3 4">
    <name type="scientific">Necator americanus</name>
    <name type="common">Human hookworm</name>
    <dbReference type="NCBI Taxonomy" id="51031"/>
    <lineage>
        <taxon>Eukaryota</taxon>
        <taxon>Metazoa</taxon>
        <taxon>Ecdysozoa</taxon>
        <taxon>Nematoda</taxon>
        <taxon>Chromadorea</taxon>
        <taxon>Rhabditida</taxon>
        <taxon>Rhabditina</taxon>
        <taxon>Rhabditomorpha</taxon>
        <taxon>Strongyloidea</taxon>
        <taxon>Ancylostomatidae</taxon>
        <taxon>Bunostominae</taxon>
        <taxon>Necator</taxon>
    </lineage>
</organism>
<dbReference type="InterPro" id="IPR036880">
    <property type="entry name" value="Kunitz_BPTI_sf"/>
</dbReference>
<protein>
    <recommendedName>
        <fullName evidence="2">BPTI/Kunitz inhibitor domain-containing protein</fullName>
    </recommendedName>
</protein>
<dbReference type="Pfam" id="PF00014">
    <property type="entry name" value="Kunitz_BPTI"/>
    <property type="match status" value="1"/>
</dbReference>
<feature type="chain" id="PRO_5047324574" description="BPTI/Kunitz inhibitor domain-containing protein" evidence="1">
    <location>
        <begin position="17"/>
        <end position="185"/>
    </location>
</feature>
<proteinExistence type="predicted"/>
<accession>A0ABR1BP48</accession>
<dbReference type="InterPro" id="IPR052861">
    <property type="entry name" value="BPTI/Kunitz_domain"/>
</dbReference>
<dbReference type="Gene3D" id="4.10.410.10">
    <property type="entry name" value="Pancreatic trypsin inhibitor Kunitz domain"/>
    <property type="match status" value="1"/>
</dbReference>
<dbReference type="Proteomes" id="UP001303046">
    <property type="component" value="Unassembled WGS sequence"/>
</dbReference>
<evidence type="ECO:0000313" key="3">
    <source>
        <dbReference type="EMBL" id="KAK6728199.1"/>
    </source>
</evidence>
<dbReference type="InterPro" id="IPR002223">
    <property type="entry name" value="Kunitz_BPTI"/>
</dbReference>
<dbReference type="PANTHER" id="PTHR47248:SF8">
    <property type="entry name" value="BPTI_KUNITZ INHIBITOR DOMAIN-CONTAINING PROTEIN-RELATED"/>
    <property type="match status" value="1"/>
</dbReference>
<evidence type="ECO:0000256" key="1">
    <source>
        <dbReference type="SAM" id="SignalP"/>
    </source>
</evidence>
<evidence type="ECO:0000313" key="4">
    <source>
        <dbReference type="Proteomes" id="UP001303046"/>
    </source>
</evidence>
<dbReference type="SUPFAM" id="SSF57362">
    <property type="entry name" value="BPTI-like"/>
    <property type="match status" value="1"/>
</dbReference>
<dbReference type="EMBL" id="JAVFWL010000001">
    <property type="protein sequence ID" value="KAK6728199.1"/>
    <property type="molecule type" value="Genomic_DNA"/>
</dbReference>
<feature type="signal peptide" evidence="1">
    <location>
        <begin position="1"/>
        <end position="16"/>
    </location>
</feature>
<comment type="caution">
    <text evidence="3">The sequence shown here is derived from an EMBL/GenBank/DDBJ whole genome shotgun (WGS) entry which is preliminary data.</text>
</comment>
<dbReference type="SMART" id="SM00131">
    <property type="entry name" value="KU"/>
    <property type="match status" value="1"/>
</dbReference>
<evidence type="ECO:0000259" key="2">
    <source>
        <dbReference type="PROSITE" id="PS50279"/>
    </source>
</evidence>
<sequence length="185" mass="20573">MFSLLFILALVCLSQQQPRIPDDSNQSCDAPMDRGDSNCNNPNKAMRWYYDKELDECFEYLYEGCGGGRNTFYTKDTCRTACIPADKGRCGGNMKPTGSCSAFDKNCPTGSTCEVGPMGGGMCCDDKNEELWKQERNPKCKSGSLSMRTVWWGSEPRIGRSCSHEFCPNGYKCVQSKHLAHCCSS</sequence>
<feature type="domain" description="BPTI/Kunitz inhibitor" evidence="2">
    <location>
        <begin position="28"/>
        <end position="82"/>
    </location>
</feature>
<keyword evidence="4" id="KW-1185">Reference proteome</keyword>
<reference evidence="3 4" key="1">
    <citation type="submission" date="2023-08" db="EMBL/GenBank/DDBJ databases">
        <title>A Necator americanus chromosomal reference genome.</title>
        <authorList>
            <person name="Ilik V."/>
            <person name="Petrzelkova K.J."/>
            <person name="Pardy F."/>
            <person name="Fuh T."/>
            <person name="Niatou-Singa F.S."/>
            <person name="Gouil Q."/>
            <person name="Baker L."/>
            <person name="Ritchie M.E."/>
            <person name="Jex A.R."/>
            <person name="Gazzola D."/>
            <person name="Li H."/>
            <person name="Toshio Fujiwara R."/>
            <person name="Zhan B."/>
            <person name="Aroian R.V."/>
            <person name="Pafco B."/>
            <person name="Schwarz E.M."/>
        </authorList>
    </citation>
    <scope>NUCLEOTIDE SEQUENCE [LARGE SCALE GENOMIC DNA]</scope>
    <source>
        <strain evidence="3 4">Aroian</strain>
        <tissue evidence="3">Whole animal</tissue>
    </source>
</reference>
<dbReference type="SMART" id="SM00289">
    <property type="entry name" value="WR1"/>
    <property type="match status" value="2"/>
</dbReference>
<gene>
    <name evidence="3" type="primary">Necator_chrI.g1820</name>
    <name evidence="3" type="ORF">RB195_005694</name>
</gene>